<evidence type="ECO:0000256" key="7">
    <source>
        <dbReference type="ARBA" id="ARBA00022833"/>
    </source>
</evidence>
<dbReference type="SUPFAM" id="SSF54001">
    <property type="entry name" value="Cysteine proteinases"/>
    <property type="match status" value="1"/>
</dbReference>
<evidence type="ECO:0000256" key="8">
    <source>
        <dbReference type="PIRSR" id="PIRSR622684-1"/>
    </source>
</evidence>
<evidence type="ECO:0000256" key="10">
    <source>
        <dbReference type="PROSITE-ProRule" id="PRU00239"/>
    </source>
</evidence>
<dbReference type="PANTHER" id="PTHR10183">
    <property type="entry name" value="CALPAIN"/>
    <property type="match status" value="1"/>
</dbReference>
<feature type="active site" evidence="8">
    <location>
        <position position="317"/>
    </location>
</feature>
<dbReference type="InterPro" id="IPR022684">
    <property type="entry name" value="Calpain_cysteine_protease"/>
</dbReference>
<dbReference type="PROSITE" id="PS50135">
    <property type="entry name" value="ZF_ZZ_2"/>
    <property type="match status" value="1"/>
</dbReference>
<dbReference type="InterPro" id="IPR038765">
    <property type="entry name" value="Papain-like_cys_pep_sf"/>
</dbReference>
<dbReference type="EMBL" id="JACYCC010000213">
    <property type="protein sequence ID" value="KAF8672064.1"/>
    <property type="molecule type" value="Genomic_DNA"/>
</dbReference>
<dbReference type="CDD" id="cd00044">
    <property type="entry name" value="CysPc"/>
    <property type="match status" value="1"/>
</dbReference>
<evidence type="ECO:0000259" key="13">
    <source>
        <dbReference type="PROSITE" id="PS50203"/>
    </source>
</evidence>
<keyword evidence="2" id="KW-0645">Protease</keyword>
<evidence type="ECO:0000256" key="5">
    <source>
        <dbReference type="ARBA" id="ARBA00022801"/>
    </source>
</evidence>
<feature type="domain" description="Calpain catalytic" evidence="13">
    <location>
        <begin position="110"/>
        <end position="396"/>
    </location>
</feature>
<accession>A0A8H7LH32</accession>
<dbReference type="PRINTS" id="PR00704">
    <property type="entry name" value="CALPAIN"/>
</dbReference>
<evidence type="ECO:0000313" key="15">
    <source>
        <dbReference type="Proteomes" id="UP000650582"/>
    </source>
</evidence>
<sequence>MFSIFDRIISPEVLGKLPEPRPAPQSKVTFEQRREEVDLLCTAELEIARERCHQKVEEIIRDCRERNCRYRDVEFDLEDDQERCLYGLNRLALPPAEPGKLPLEPADVLRVTQIFEEPEFFIDGASSSDVVQSNHAGNSWFMSAVSTVATMKRLIDRICVHRDEEVGVYGFLFYRDSGWVDVIIDDLLFTRIPRYEELVDVQQKMYHEDKERFDTRARVGGKTLYFSRSKTENETWLPLLEKAYAKLHGDYGAIDLDWGSEAVESLTGGVSSIFRVKDILNTERFWEEQLMNANKDRLFACVMNDSPRQINGLVPKHAYSVLEALEVNGKRFLRMRNPWGQSEWNGPWSDGSKEWTHEWLARLPELRHKFGDDGEFLMEYKDFLKAWATIERSRLFDGGWKMSSMWLNVTARTYPCAWSYGDVSFTFSVTENSPALLVLSKLNDRYFRDVSGCNDWSMDFIVYRIGDELMFLLPPSGLGLMSYVGAPAKQPYTRSYHNVLWRRTVSVELANLEKGDYVLHVRLDRKQKLGRSKYYYQDSVGSWDTRKLSKVLTQEAISKSIAVNFDPNAYTSHLPAPEDLFGGEDLNTLEEKNLGLDSSKSASASESSPSPTTPREPSPIMPVGDAPYTSSPDLKPPATEPEPGPGPGPDAPTESGGETANTEEVVKPVDEPRTHSEEPAMGGEGQVVTPEKTIEEVQKDNTQGNTNEPYAVPAVGAYSDSPSYNPSPRPYYAYPPLPPPVSRPIHIGFACNVCKVTPIEGSWYRCLDPACLSYNICEQCLKFKPESHDKAHRFLYIQTEEESRKLNNQTKDDDENSVILGLRIYTKGEGVVKISGQLRQGNIIQWRRKGSGHP</sequence>
<dbReference type="InterPro" id="IPR000433">
    <property type="entry name" value="Znf_ZZ"/>
</dbReference>
<feature type="domain" description="ZZ-type" evidence="12">
    <location>
        <begin position="746"/>
        <end position="802"/>
    </location>
</feature>
<evidence type="ECO:0000259" key="12">
    <source>
        <dbReference type="PROSITE" id="PS50135"/>
    </source>
</evidence>
<dbReference type="SMART" id="SM00291">
    <property type="entry name" value="ZnF_ZZ"/>
    <property type="match status" value="1"/>
</dbReference>
<keyword evidence="5" id="KW-0378">Hydrolase</keyword>
<dbReference type="Gene3D" id="3.90.70.10">
    <property type="entry name" value="Cysteine proteinases"/>
    <property type="match status" value="1"/>
</dbReference>
<dbReference type="Proteomes" id="UP000650582">
    <property type="component" value="Unassembled WGS sequence"/>
</dbReference>
<name>A0A8H7LH32_9AGAM</name>
<dbReference type="InterPro" id="IPR043145">
    <property type="entry name" value="Znf_ZZ_sf"/>
</dbReference>
<proteinExistence type="inferred from homology"/>
<comment type="caution">
    <text evidence="14">The sequence shown here is derived from an EMBL/GenBank/DDBJ whole genome shotgun (WGS) entry which is preliminary data.</text>
</comment>
<feature type="active site" evidence="8">
    <location>
        <position position="337"/>
    </location>
</feature>
<dbReference type="Gene3D" id="3.30.60.90">
    <property type="match status" value="1"/>
</dbReference>
<keyword evidence="4 9" id="KW-0863">Zinc-finger</keyword>
<feature type="compositionally biased region" description="Basic and acidic residues" evidence="11">
    <location>
        <begin position="664"/>
        <end position="678"/>
    </location>
</feature>
<keyword evidence="7" id="KW-0862">Zinc</keyword>
<dbReference type="SMART" id="SM00230">
    <property type="entry name" value="CysPc"/>
    <property type="match status" value="1"/>
</dbReference>
<feature type="region of interest" description="Disordered" evidence="11">
    <location>
        <begin position="595"/>
        <end position="723"/>
    </location>
</feature>
<comment type="caution">
    <text evidence="10">Lacks conserved residue(s) required for the propagation of feature annotation.</text>
</comment>
<keyword evidence="3" id="KW-0479">Metal-binding</keyword>
<dbReference type="AlphaFoldDB" id="A0A8H7LH32"/>
<feature type="compositionally biased region" description="Pro residues" evidence="11">
    <location>
        <begin position="611"/>
        <end position="620"/>
    </location>
</feature>
<evidence type="ECO:0000256" key="2">
    <source>
        <dbReference type="ARBA" id="ARBA00022670"/>
    </source>
</evidence>
<protein>
    <submittedName>
        <fullName evidence="14">Cysteine proteinase</fullName>
    </submittedName>
</protein>
<feature type="compositionally biased region" description="Low complexity" evidence="11">
    <location>
        <begin position="598"/>
        <end position="610"/>
    </location>
</feature>
<dbReference type="GO" id="GO:0008270">
    <property type="term" value="F:zinc ion binding"/>
    <property type="evidence" value="ECO:0007669"/>
    <property type="project" value="UniProtKB-KW"/>
</dbReference>
<dbReference type="GO" id="GO:0004198">
    <property type="term" value="F:calcium-dependent cysteine-type endopeptidase activity"/>
    <property type="evidence" value="ECO:0007669"/>
    <property type="project" value="InterPro"/>
</dbReference>
<comment type="similarity">
    <text evidence="1">Belongs to the peptidase C2 family.</text>
</comment>
<dbReference type="GO" id="GO:0006508">
    <property type="term" value="P:proteolysis"/>
    <property type="evidence" value="ECO:0007669"/>
    <property type="project" value="UniProtKB-KW"/>
</dbReference>
<evidence type="ECO:0000256" key="4">
    <source>
        <dbReference type="ARBA" id="ARBA00022771"/>
    </source>
</evidence>
<evidence type="ECO:0000313" key="14">
    <source>
        <dbReference type="EMBL" id="KAF8672064.1"/>
    </source>
</evidence>
<feature type="compositionally biased region" description="Pro residues" evidence="11">
    <location>
        <begin position="634"/>
        <end position="650"/>
    </location>
</feature>
<dbReference type="InterPro" id="IPR001300">
    <property type="entry name" value="Peptidase_C2_calpain_cat"/>
</dbReference>
<evidence type="ECO:0000256" key="9">
    <source>
        <dbReference type="PROSITE-ProRule" id="PRU00228"/>
    </source>
</evidence>
<dbReference type="Pfam" id="PF00648">
    <property type="entry name" value="Peptidase_C2"/>
    <property type="match status" value="1"/>
</dbReference>
<evidence type="ECO:0000256" key="6">
    <source>
        <dbReference type="ARBA" id="ARBA00022807"/>
    </source>
</evidence>
<evidence type="ECO:0000256" key="1">
    <source>
        <dbReference type="ARBA" id="ARBA00007623"/>
    </source>
</evidence>
<gene>
    <name evidence="14" type="ORF">RHS04_07909</name>
</gene>
<reference evidence="14" key="1">
    <citation type="submission" date="2020-09" db="EMBL/GenBank/DDBJ databases">
        <title>Comparative genome analyses of four rice-infecting Rhizoctonia solani isolates reveal extensive enrichment of homogalacturonan modification genes.</title>
        <authorList>
            <person name="Lee D.-Y."/>
            <person name="Jeon J."/>
            <person name="Kim K.-T."/>
            <person name="Cheong K."/>
            <person name="Song H."/>
            <person name="Choi G."/>
            <person name="Ko J."/>
            <person name="Opiyo S.O."/>
            <person name="Zuo S."/>
            <person name="Madhav S."/>
            <person name="Lee Y.-H."/>
            <person name="Wang G.-L."/>
        </authorList>
    </citation>
    <scope>NUCLEOTIDE SEQUENCE</scope>
    <source>
        <strain evidence="14">AG1-IA YN-7</strain>
    </source>
</reference>
<organism evidence="14 15">
    <name type="scientific">Rhizoctonia solani</name>
    <dbReference type="NCBI Taxonomy" id="456999"/>
    <lineage>
        <taxon>Eukaryota</taxon>
        <taxon>Fungi</taxon>
        <taxon>Dikarya</taxon>
        <taxon>Basidiomycota</taxon>
        <taxon>Agaricomycotina</taxon>
        <taxon>Agaricomycetes</taxon>
        <taxon>Cantharellales</taxon>
        <taxon>Ceratobasidiaceae</taxon>
        <taxon>Rhizoctonia</taxon>
    </lineage>
</organism>
<evidence type="ECO:0000256" key="3">
    <source>
        <dbReference type="ARBA" id="ARBA00022723"/>
    </source>
</evidence>
<dbReference type="PANTHER" id="PTHR10183:SF379">
    <property type="entry name" value="CALPAIN-5"/>
    <property type="match status" value="1"/>
</dbReference>
<keyword evidence="6" id="KW-0788">Thiol protease</keyword>
<dbReference type="SUPFAM" id="SSF57850">
    <property type="entry name" value="RING/U-box"/>
    <property type="match status" value="1"/>
</dbReference>
<dbReference type="PROSITE" id="PS50203">
    <property type="entry name" value="CALPAIN_CAT"/>
    <property type="match status" value="1"/>
</dbReference>
<evidence type="ECO:0000256" key="11">
    <source>
        <dbReference type="SAM" id="MobiDB-lite"/>
    </source>
</evidence>